<accession>A0AAV9D8G3</accession>
<proteinExistence type="predicted"/>
<comment type="caution">
    <text evidence="2">The sequence shown here is derived from an EMBL/GenBank/DDBJ whole genome shotgun (WGS) entry which is preliminary data.</text>
</comment>
<evidence type="ECO:0000313" key="3">
    <source>
        <dbReference type="Proteomes" id="UP001180020"/>
    </source>
</evidence>
<reference evidence="2" key="1">
    <citation type="journal article" date="2023" name="Nat. Commun.">
        <title>Diploid and tetraploid genomes of Acorus and the evolution of monocots.</title>
        <authorList>
            <person name="Ma L."/>
            <person name="Liu K.W."/>
            <person name="Li Z."/>
            <person name="Hsiao Y.Y."/>
            <person name="Qi Y."/>
            <person name="Fu T."/>
            <person name="Tang G.D."/>
            <person name="Zhang D."/>
            <person name="Sun W.H."/>
            <person name="Liu D.K."/>
            <person name="Li Y."/>
            <person name="Chen G.Z."/>
            <person name="Liu X.D."/>
            <person name="Liao X.Y."/>
            <person name="Jiang Y.T."/>
            <person name="Yu X."/>
            <person name="Hao Y."/>
            <person name="Huang J."/>
            <person name="Zhao X.W."/>
            <person name="Ke S."/>
            <person name="Chen Y.Y."/>
            <person name="Wu W.L."/>
            <person name="Hsu J.L."/>
            <person name="Lin Y.F."/>
            <person name="Huang M.D."/>
            <person name="Li C.Y."/>
            <person name="Huang L."/>
            <person name="Wang Z.W."/>
            <person name="Zhao X."/>
            <person name="Zhong W.Y."/>
            <person name="Peng D.H."/>
            <person name="Ahmad S."/>
            <person name="Lan S."/>
            <person name="Zhang J.S."/>
            <person name="Tsai W.C."/>
            <person name="Van de Peer Y."/>
            <person name="Liu Z.J."/>
        </authorList>
    </citation>
    <scope>NUCLEOTIDE SEQUENCE</scope>
    <source>
        <strain evidence="2">CP</strain>
    </source>
</reference>
<evidence type="ECO:0000313" key="2">
    <source>
        <dbReference type="EMBL" id="KAK1297194.1"/>
    </source>
</evidence>
<gene>
    <name evidence="2" type="ORF">QJS10_CPB15g00519</name>
</gene>
<evidence type="ECO:0000256" key="1">
    <source>
        <dbReference type="SAM" id="MobiDB-lite"/>
    </source>
</evidence>
<feature type="region of interest" description="Disordered" evidence="1">
    <location>
        <begin position="359"/>
        <end position="380"/>
    </location>
</feature>
<dbReference type="PANTHER" id="PTHR34574:SF13">
    <property type="entry name" value="EF-HAND DOMAIN-CONTAINING PROTEIN"/>
    <property type="match status" value="1"/>
</dbReference>
<dbReference type="PANTHER" id="PTHR34574">
    <property type="entry name" value="CALCIUM-BINDING EF-HAND FAMILY PROTEIN-RELATED"/>
    <property type="match status" value="1"/>
</dbReference>
<reference evidence="2" key="2">
    <citation type="submission" date="2023-06" db="EMBL/GenBank/DDBJ databases">
        <authorList>
            <person name="Ma L."/>
            <person name="Liu K.-W."/>
            <person name="Li Z."/>
            <person name="Hsiao Y.-Y."/>
            <person name="Qi Y."/>
            <person name="Fu T."/>
            <person name="Tang G."/>
            <person name="Zhang D."/>
            <person name="Sun W.-H."/>
            <person name="Liu D.-K."/>
            <person name="Li Y."/>
            <person name="Chen G.-Z."/>
            <person name="Liu X.-D."/>
            <person name="Liao X.-Y."/>
            <person name="Jiang Y.-T."/>
            <person name="Yu X."/>
            <person name="Hao Y."/>
            <person name="Huang J."/>
            <person name="Zhao X.-W."/>
            <person name="Ke S."/>
            <person name="Chen Y.-Y."/>
            <person name="Wu W.-L."/>
            <person name="Hsu J.-L."/>
            <person name="Lin Y.-F."/>
            <person name="Huang M.-D."/>
            <person name="Li C.-Y."/>
            <person name="Huang L."/>
            <person name="Wang Z.-W."/>
            <person name="Zhao X."/>
            <person name="Zhong W.-Y."/>
            <person name="Peng D.-H."/>
            <person name="Ahmad S."/>
            <person name="Lan S."/>
            <person name="Zhang J.-S."/>
            <person name="Tsai W.-C."/>
            <person name="Van De Peer Y."/>
            <person name="Liu Z.-J."/>
        </authorList>
    </citation>
    <scope>NUCLEOTIDE SEQUENCE</scope>
    <source>
        <strain evidence="2">CP</strain>
        <tissue evidence="2">Leaves</tissue>
    </source>
</reference>
<name>A0AAV9D8G3_ACOCL</name>
<keyword evidence="3" id="KW-1185">Reference proteome</keyword>
<sequence length="380" mass="41698">MGSREGIQVKKKLVVVGRDGSDIMDIVGDENNFTKLSVKELEPAVSSIGASLGLPPAGHIYNEVCDIIVAELLWGVGNEEKVTLWKDVLNEFMHWKQEEVSKTEFKEVLSEFLLGMAAGLDRDPIVILRIDGEDLKEFVNGTCFEPEVVAIFSRMESSGLSLQECIIRALEQLTVDHGMPPSNDSWVLNNIVEPVLQSLADNQYDQPASQETFLSEFRKVVENIIVRLKEHPVIVAHSGDTFDGSSIKSLLMNKFELEKALDDSWKGLQKTVGQKTPVEHLRVALDVVAPSAGLTPYGSLSQMDMVVDAAFRTVNADEGKIIEEAEFKNTMREILGSIMSRLEDSPIVFSSNSVVHEALASSTSDTSSPNTSTDASSPSE</sequence>
<dbReference type="AlphaFoldDB" id="A0AAV9D8G3"/>
<dbReference type="Proteomes" id="UP001180020">
    <property type="component" value="Unassembled WGS sequence"/>
</dbReference>
<dbReference type="EMBL" id="JAUJYO010000015">
    <property type="protein sequence ID" value="KAK1297194.1"/>
    <property type="molecule type" value="Genomic_DNA"/>
</dbReference>
<organism evidence="2 3">
    <name type="scientific">Acorus calamus</name>
    <name type="common">Sweet flag</name>
    <dbReference type="NCBI Taxonomy" id="4465"/>
    <lineage>
        <taxon>Eukaryota</taxon>
        <taxon>Viridiplantae</taxon>
        <taxon>Streptophyta</taxon>
        <taxon>Embryophyta</taxon>
        <taxon>Tracheophyta</taxon>
        <taxon>Spermatophyta</taxon>
        <taxon>Magnoliopsida</taxon>
        <taxon>Liliopsida</taxon>
        <taxon>Acoraceae</taxon>
        <taxon>Acorus</taxon>
    </lineage>
</organism>
<feature type="compositionally biased region" description="Low complexity" evidence="1">
    <location>
        <begin position="360"/>
        <end position="380"/>
    </location>
</feature>
<protein>
    <submittedName>
        <fullName evidence="2">Uncharacterized protein</fullName>
    </submittedName>
</protein>